<dbReference type="CDD" id="cd08026">
    <property type="entry name" value="DUF326"/>
    <property type="match status" value="1"/>
</dbReference>
<name>A0A7X8TLZ3_9MICC</name>
<dbReference type="AlphaFoldDB" id="A0A7X8TLZ3"/>
<evidence type="ECO:0000313" key="1">
    <source>
        <dbReference type="EMBL" id="NLS11225.1"/>
    </source>
</evidence>
<dbReference type="Pfam" id="PF03860">
    <property type="entry name" value="Csp"/>
    <property type="match status" value="1"/>
</dbReference>
<accession>A0A7X8TLZ3</accession>
<dbReference type="InterPro" id="IPR005560">
    <property type="entry name" value="Csp_YhjQ"/>
</dbReference>
<dbReference type="PANTHER" id="PTHR37310">
    <property type="entry name" value="CYTOPLASMIC PROTEIN-RELATED"/>
    <property type="match status" value="1"/>
</dbReference>
<gene>
    <name evidence="1" type="ORF">HGQ17_14705</name>
</gene>
<protein>
    <submittedName>
        <fullName evidence="1">Four-helix bundle copper-binding protein</fullName>
    </submittedName>
</protein>
<dbReference type="Proteomes" id="UP000523139">
    <property type="component" value="Unassembled WGS sequence"/>
</dbReference>
<evidence type="ECO:0000313" key="2">
    <source>
        <dbReference type="Proteomes" id="UP000523139"/>
    </source>
</evidence>
<dbReference type="EMBL" id="JABAHY010000031">
    <property type="protein sequence ID" value="NLS11225.1"/>
    <property type="molecule type" value="Genomic_DNA"/>
</dbReference>
<dbReference type="InterPro" id="IPR044543">
    <property type="entry name" value="YHJQ-like"/>
</dbReference>
<dbReference type="PANTHER" id="PTHR37310:SF1">
    <property type="entry name" value="CYTOPLASMIC PROTEIN"/>
    <property type="match status" value="1"/>
</dbReference>
<sequence>MMSHVRSMLQAHPKGDLGIDQEKLAACIAACFECSQTCTACADACLSEPMAGDLVTCISTDQDCADICLTTGRILTRLTGQNKDVVRMMLQACREACRACAQECEEHAEMHEHCRLCAEACRRCEAACDELISALG</sequence>
<comment type="caution">
    <text evidence="1">The sequence shown here is derived from an EMBL/GenBank/DDBJ whole genome shotgun (WGS) entry which is preliminary data.</text>
</comment>
<keyword evidence="2" id="KW-1185">Reference proteome</keyword>
<reference evidence="1 2" key="1">
    <citation type="submission" date="2020-04" db="EMBL/GenBank/DDBJ databases">
        <title>Nesterenkonia sp. nov., isolated from marine sediment.</title>
        <authorList>
            <person name="Zhang G."/>
        </authorList>
    </citation>
    <scope>NUCLEOTIDE SEQUENCE [LARGE SCALE GENOMIC DNA]</scope>
    <source>
        <strain evidence="1 2">MY13</strain>
    </source>
</reference>
<proteinExistence type="predicted"/>
<dbReference type="Gene3D" id="1.20.1270.360">
    <property type="match status" value="1"/>
</dbReference>
<organism evidence="1 2">
    <name type="scientific">Nesterenkonia sedimenti</name>
    <dbReference type="NCBI Taxonomy" id="1463632"/>
    <lineage>
        <taxon>Bacteria</taxon>
        <taxon>Bacillati</taxon>
        <taxon>Actinomycetota</taxon>
        <taxon>Actinomycetes</taxon>
        <taxon>Micrococcales</taxon>
        <taxon>Micrococcaceae</taxon>
        <taxon>Nesterenkonia</taxon>
    </lineage>
</organism>